<evidence type="ECO:0000256" key="6">
    <source>
        <dbReference type="ARBA" id="ARBA00023315"/>
    </source>
</evidence>
<protein>
    <recommendedName>
        <fullName evidence="9">Lipid A biosynthesis acyltransferase</fullName>
    </recommendedName>
</protein>
<evidence type="ECO:0000313" key="7">
    <source>
        <dbReference type="EMBL" id="MBS2212416.1"/>
    </source>
</evidence>
<name>A0ABS5KD06_9BACT</name>
<proteinExistence type="predicted"/>
<accession>A0ABS5KD06</accession>
<comment type="subcellular location">
    <subcellularLocation>
        <location evidence="1">Cell inner membrane</location>
    </subcellularLocation>
</comment>
<evidence type="ECO:0008006" key="9">
    <source>
        <dbReference type="Google" id="ProtNLM"/>
    </source>
</evidence>
<keyword evidence="8" id="KW-1185">Reference proteome</keyword>
<dbReference type="RefSeq" id="WP_212229046.1">
    <property type="nucleotide sequence ID" value="NZ_JAGUCN010000015.1"/>
</dbReference>
<keyword evidence="3" id="KW-0997">Cell inner membrane</keyword>
<dbReference type="InterPro" id="IPR004960">
    <property type="entry name" value="LipA_acyltrans"/>
</dbReference>
<dbReference type="PANTHER" id="PTHR30606">
    <property type="entry name" value="LIPID A BIOSYNTHESIS LAUROYL ACYLTRANSFERASE"/>
    <property type="match status" value="1"/>
</dbReference>
<keyword evidence="2" id="KW-1003">Cell membrane</keyword>
<keyword evidence="6" id="KW-0012">Acyltransferase</keyword>
<dbReference type="CDD" id="cd07984">
    <property type="entry name" value="LPLAT_LABLAT-like"/>
    <property type="match status" value="1"/>
</dbReference>
<reference evidence="7 8" key="1">
    <citation type="journal article" date="2014" name="Int. J. Syst. Evol. Microbiol.">
        <title>Carboxylicivirga gen. nov. in the family Marinilabiliaceae with two novel species, Carboxylicivirga mesophila sp. nov. and Carboxylicivirga taeanensis sp. nov., and reclassification of Cytophaga fermentans as Saccharicrinis fermentans gen. nov., comb. nov.</title>
        <authorList>
            <person name="Yang S.H."/>
            <person name="Seo H.S."/>
            <person name="Woo J.H."/>
            <person name="Oh H.M."/>
            <person name="Jang H."/>
            <person name="Lee J.H."/>
            <person name="Kim S.J."/>
            <person name="Kwon K.K."/>
        </authorList>
    </citation>
    <scope>NUCLEOTIDE SEQUENCE [LARGE SCALE GENOMIC DNA]</scope>
    <source>
        <strain evidence="7 8">JCM 18290</strain>
    </source>
</reference>
<dbReference type="Proteomes" id="UP000721861">
    <property type="component" value="Unassembled WGS sequence"/>
</dbReference>
<evidence type="ECO:0000256" key="2">
    <source>
        <dbReference type="ARBA" id="ARBA00022475"/>
    </source>
</evidence>
<organism evidence="7 8">
    <name type="scientific">Carboxylicivirga mesophila</name>
    <dbReference type="NCBI Taxonomy" id="1166478"/>
    <lineage>
        <taxon>Bacteria</taxon>
        <taxon>Pseudomonadati</taxon>
        <taxon>Bacteroidota</taxon>
        <taxon>Bacteroidia</taxon>
        <taxon>Marinilabiliales</taxon>
        <taxon>Marinilabiliaceae</taxon>
        <taxon>Carboxylicivirga</taxon>
    </lineage>
</organism>
<evidence type="ECO:0000256" key="3">
    <source>
        <dbReference type="ARBA" id="ARBA00022519"/>
    </source>
</evidence>
<evidence type="ECO:0000313" key="8">
    <source>
        <dbReference type="Proteomes" id="UP000721861"/>
    </source>
</evidence>
<evidence type="ECO:0000256" key="5">
    <source>
        <dbReference type="ARBA" id="ARBA00023136"/>
    </source>
</evidence>
<evidence type="ECO:0000256" key="1">
    <source>
        <dbReference type="ARBA" id="ARBA00004533"/>
    </source>
</evidence>
<gene>
    <name evidence="7" type="ORF">KEM09_13450</name>
</gene>
<dbReference type="PANTHER" id="PTHR30606:SF10">
    <property type="entry name" value="PHOSPHATIDYLINOSITOL MANNOSIDE ACYLTRANSFERASE"/>
    <property type="match status" value="1"/>
</dbReference>
<evidence type="ECO:0000256" key="4">
    <source>
        <dbReference type="ARBA" id="ARBA00022679"/>
    </source>
</evidence>
<dbReference type="Pfam" id="PF03279">
    <property type="entry name" value="Lip_A_acyltrans"/>
    <property type="match status" value="1"/>
</dbReference>
<dbReference type="EMBL" id="JAGUCN010000015">
    <property type="protein sequence ID" value="MBS2212416.1"/>
    <property type="molecule type" value="Genomic_DNA"/>
</dbReference>
<keyword evidence="5" id="KW-0472">Membrane</keyword>
<comment type="caution">
    <text evidence="7">The sequence shown here is derived from an EMBL/GenBank/DDBJ whole genome shotgun (WGS) entry which is preliminary data.</text>
</comment>
<keyword evidence="4" id="KW-0808">Transferase</keyword>
<sequence length="293" mass="34239">MHIFTTCIFLSFVGLVSIMPFKLLYGLSDFAALIMGKVIKYRHKVIFENLHQAFPEKSSGEIETIARGFYRNLTDNLLESFKAFSMKRSSIVKRHKILNPELLESLLNKYDGVIGVTAHYANWEWGSQSGSLQCNNQFAALYKPLKNKYINKILKRSRVKCGTELVSIYETSELFERSKNKKCVYLMAADQSPANGKQLDNAFWFDFFNRPTAFLYGPEKYARKYNYPVAYIDIQRVKRGYYEVTLSTLTETPNKLNEGEITRLYKNKLEEVITAKPQDWLWSHRRWKRSPKQ</sequence>